<organism evidence="2 3">
    <name type="scientific">Rhizophagus irregularis</name>
    <dbReference type="NCBI Taxonomy" id="588596"/>
    <lineage>
        <taxon>Eukaryota</taxon>
        <taxon>Fungi</taxon>
        <taxon>Fungi incertae sedis</taxon>
        <taxon>Mucoromycota</taxon>
        <taxon>Glomeromycotina</taxon>
        <taxon>Glomeromycetes</taxon>
        <taxon>Glomerales</taxon>
        <taxon>Glomeraceae</taxon>
        <taxon>Rhizophagus</taxon>
    </lineage>
</organism>
<dbReference type="AlphaFoldDB" id="A0A2N0NJK3"/>
<dbReference type="Pfam" id="PF07714">
    <property type="entry name" value="PK_Tyr_Ser-Thr"/>
    <property type="match status" value="1"/>
</dbReference>
<proteinExistence type="predicted"/>
<protein>
    <recommendedName>
        <fullName evidence="1">Protein kinase domain-containing protein</fullName>
    </recommendedName>
</protein>
<dbReference type="InterPro" id="IPR051681">
    <property type="entry name" value="Ser/Thr_Kinases-Pseudokinases"/>
</dbReference>
<dbReference type="PANTHER" id="PTHR44329:SF6">
    <property type="entry name" value="RECEPTOR-INTERACTING SERINE_THREONINE-PROTEIN KINASE 1"/>
    <property type="match status" value="1"/>
</dbReference>
<name>A0A2N0NJK3_9GLOM</name>
<dbReference type="GO" id="GO:0005524">
    <property type="term" value="F:ATP binding"/>
    <property type="evidence" value="ECO:0007669"/>
    <property type="project" value="InterPro"/>
</dbReference>
<reference evidence="2 3" key="1">
    <citation type="submission" date="2016-04" db="EMBL/GenBank/DDBJ databases">
        <title>Genome analyses suggest a sexual origin of heterokaryosis in a supposedly ancient asexual fungus.</title>
        <authorList>
            <person name="Ropars J."/>
            <person name="Sedzielewska K."/>
            <person name="Noel J."/>
            <person name="Charron P."/>
            <person name="Farinelli L."/>
            <person name="Marton T."/>
            <person name="Kruger M."/>
            <person name="Pelin A."/>
            <person name="Brachmann A."/>
            <person name="Corradi N."/>
        </authorList>
    </citation>
    <scope>NUCLEOTIDE SEQUENCE [LARGE SCALE GENOMIC DNA]</scope>
    <source>
        <strain evidence="2 3">A5</strain>
    </source>
</reference>
<dbReference type="InterPro" id="IPR011009">
    <property type="entry name" value="Kinase-like_dom_sf"/>
</dbReference>
<evidence type="ECO:0000313" key="2">
    <source>
        <dbReference type="EMBL" id="PKB94750.1"/>
    </source>
</evidence>
<dbReference type="Proteomes" id="UP000232722">
    <property type="component" value="Unassembled WGS sequence"/>
</dbReference>
<dbReference type="InterPro" id="IPR001245">
    <property type="entry name" value="Ser-Thr/Tyr_kinase_cat_dom"/>
</dbReference>
<feature type="domain" description="Protein kinase" evidence="1">
    <location>
        <begin position="1"/>
        <end position="81"/>
    </location>
</feature>
<comment type="caution">
    <text evidence="2">The sequence shown here is derived from an EMBL/GenBank/DDBJ whole genome shotgun (WGS) entry which is preliminary data.</text>
</comment>
<dbReference type="Gene3D" id="1.10.510.10">
    <property type="entry name" value="Transferase(Phosphotransferase) domain 1"/>
    <property type="match status" value="1"/>
</dbReference>
<sequence>MGMIMWELTTGCKPFANEEHDIQLVYKILDGERPVITEDTPECYANLMKSCWDPDPKKRPSIKKVRNTLGSWSFRNKHNEVFNQAESKRKELINSKKLGPEFSEKPHPNAIFTSRLLTSFISKCSSINSSKGMY</sequence>
<dbReference type="EMBL" id="LLXJ01005607">
    <property type="protein sequence ID" value="PKB94750.1"/>
    <property type="molecule type" value="Genomic_DNA"/>
</dbReference>
<dbReference type="GO" id="GO:0004674">
    <property type="term" value="F:protein serine/threonine kinase activity"/>
    <property type="evidence" value="ECO:0007669"/>
    <property type="project" value="TreeGrafter"/>
</dbReference>
<gene>
    <name evidence="2" type="ORF">RhiirA5_507512</name>
</gene>
<dbReference type="PANTHER" id="PTHR44329">
    <property type="entry name" value="SERINE/THREONINE-PROTEIN KINASE TNNI3K-RELATED"/>
    <property type="match status" value="1"/>
</dbReference>
<accession>A0A2N0NJK3</accession>
<dbReference type="VEuPathDB" id="FungiDB:FUN_003371"/>
<dbReference type="PROSITE" id="PS50011">
    <property type="entry name" value="PROTEIN_KINASE_DOM"/>
    <property type="match status" value="1"/>
</dbReference>
<reference evidence="2 3" key="2">
    <citation type="submission" date="2017-09" db="EMBL/GenBank/DDBJ databases">
        <title>Extensive intraspecific genome diversity in a model arbuscular mycorrhizal fungus.</title>
        <authorList>
            <person name="Chen E.C."/>
            <person name="Morin E."/>
            <person name="Beaudet D."/>
            <person name="Noel J."/>
            <person name="Ndikumana S."/>
            <person name="Charron P."/>
            <person name="St-Onge C."/>
            <person name="Giorgi J."/>
            <person name="Grigoriev I.V."/>
            <person name="Roux C."/>
            <person name="Martin F.M."/>
            <person name="Corradi N."/>
        </authorList>
    </citation>
    <scope>NUCLEOTIDE SEQUENCE [LARGE SCALE GENOMIC DNA]</scope>
    <source>
        <strain evidence="2 3">A5</strain>
    </source>
</reference>
<evidence type="ECO:0000313" key="3">
    <source>
        <dbReference type="Proteomes" id="UP000232722"/>
    </source>
</evidence>
<dbReference type="SUPFAM" id="SSF56112">
    <property type="entry name" value="Protein kinase-like (PK-like)"/>
    <property type="match status" value="1"/>
</dbReference>
<evidence type="ECO:0000259" key="1">
    <source>
        <dbReference type="PROSITE" id="PS50011"/>
    </source>
</evidence>
<dbReference type="InterPro" id="IPR000719">
    <property type="entry name" value="Prot_kinase_dom"/>
</dbReference>